<proteinExistence type="inferred from homology"/>
<keyword evidence="7" id="KW-1185">Reference proteome</keyword>
<dbReference type="Pfam" id="PF01074">
    <property type="entry name" value="Glyco_hydro_38N"/>
    <property type="match status" value="1"/>
</dbReference>
<gene>
    <name evidence="6" type="ORF">DFP96_11425</name>
</gene>
<keyword evidence="4" id="KW-0326">Glycosidase</keyword>
<dbReference type="Gene3D" id="1.20.1270.50">
    <property type="entry name" value="Glycoside hydrolase family 38, central domain"/>
    <property type="match status" value="1"/>
</dbReference>
<organism evidence="6 7">
    <name type="scientific">Listeria rocourtiae</name>
    <dbReference type="NCBI Taxonomy" id="647910"/>
    <lineage>
        <taxon>Bacteria</taxon>
        <taxon>Bacillati</taxon>
        <taxon>Bacillota</taxon>
        <taxon>Bacilli</taxon>
        <taxon>Bacillales</taxon>
        <taxon>Listeriaceae</taxon>
        <taxon>Listeria</taxon>
    </lineage>
</organism>
<dbReference type="Pfam" id="PF07748">
    <property type="entry name" value="Glyco_hydro_38C"/>
    <property type="match status" value="1"/>
</dbReference>
<evidence type="ECO:0000256" key="3">
    <source>
        <dbReference type="ARBA" id="ARBA00022801"/>
    </source>
</evidence>
<dbReference type="Pfam" id="PF09261">
    <property type="entry name" value="Alpha-mann_mid"/>
    <property type="match status" value="1"/>
</dbReference>
<dbReference type="STRING" id="1265846.PROCOU_13203"/>
<dbReference type="PANTHER" id="PTHR46017">
    <property type="entry name" value="ALPHA-MANNOSIDASE 2C1"/>
    <property type="match status" value="1"/>
</dbReference>
<evidence type="ECO:0000313" key="7">
    <source>
        <dbReference type="Proteomes" id="UP000295558"/>
    </source>
</evidence>
<dbReference type="OrthoDB" id="9764050at2"/>
<dbReference type="InterPro" id="IPR037094">
    <property type="entry name" value="Glyco_hydro_38_cen_sf"/>
</dbReference>
<evidence type="ECO:0000313" key="6">
    <source>
        <dbReference type="EMBL" id="TDR51194.1"/>
    </source>
</evidence>
<keyword evidence="2" id="KW-0479">Metal-binding</keyword>
<evidence type="ECO:0000259" key="5">
    <source>
        <dbReference type="SMART" id="SM00872"/>
    </source>
</evidence>
<dbReference type="GO" id="GO:0030246">
    <property type="term" value="F:carbohydrate binding"/>
    <property type="evidence" value="ECO:0007669"/>
    <property type="project" value="InterPro"/>
</dbReference>
<dbReference type="Proteomes" id="UP000295558">
    <property type="component" value="Unassembled WGS sequence"/>
</dbReference>
<dbReference type="SUPFAM" id="SSF88688">
    <property type="entry name" value="Families 57/38 glycoside transferase middle domain"/>
    <property type="match status" value="1"/>
</dbReference>
<dbReference type="PANTHER" id="PTHR46017:SF2">
    <property type="entry name" value="MANNOSYLGLYCERATE HYDROLASE"/>
    <property type="match status" value="1"/>
</dbReference>
<sequence length="869" mass="99024">MKYKVHVVPHFHWDREWYFTQEYSDLLLLTDFEEVLDRLENDANYPYFVLDGQTSILEDYCRLAPHNVERIHKLVQSGKLIIGPWYSQTDEMVVGGESIVRNLLYGMEEAERFGEPMKIGYLPDSFGQSAQLPHILNGFGIKHAIFWRGISERFGTDKTEFYWRSKDGSQVLTLLLPLGYAIGKYLPEEANALRERMDKYLPVLKKGATGRHLMLPHGHDQMPLQKNIHTVMEKLHKLYPEHRFEMTSYDAYFKELEATDYPFDVVEGEFLDGKYMRVHRSIYGTRMDIKSLNTRTEQLLGNLVEPIHTMLYMLGGTYYQEYIRDAWKLILLNHAHDSMACCCSDDVHRLIRDRFFKAHVKGTELLNYSMRRIADSVAGSDELVTVFNALTEAREQQFTVEVITKMENFALLDGTREVAFDVIEKVEYDPGLVDRQIVHYGGYNPFYKYTIHMHDSVVAFGYQTYVLKQKDGFAEVVQNAVQEIDTEYYHIAVLENGQLQVTDKRTGMVHAQVLRLESQSDVGDSYDYSPLKNDVIFTNDTARAETSIAETRCGFTATIDYSLALPKTIDERIAGTCGTELGVQLIVEVAKDSPVIQVQALLENNSENHRVRFHIPTAMKQEAIVADNQFGIIERDIKDDAVDYWEKEGWAERPDAIYPFLTFLHAKGGDRSAFVFTKSTREYEVLADGSTIALTAFRSIGLLGEKELVRRPGRPSGIALPTPDSQMLGVIELDFAFGFTTLLDTNSVSRMAKRYVTPLVSYNRNGYNAMKLNDTDYKAEPKMSFISEGANHTATLSIVKKAEKSEAIIVRTFPADDYGAVTDLALNPGFLQGGQLVSLDEQGAEIPLMTLLNYLNKVNESSSFLVKRK</sequence>
<dbReference type="InterPro" id="IPR011013">
    <property type="entry name" value="Gal_mutarotase_sf_dom"/>
</dbReference>
<dbReference type="InterPro" id="IPR015341">
    <property type="entry name" value="Glyco_hydro_38_cen"/>
</dbReference>
<comment type="similarity">
    <text evidence="1">Belongs to the glycosyl hydrolase 38 family.</text>
</comment>
<keyword evidence="3 6" id="KW-0378">Hydrolase</keyword>
<dbReference type="SUPFAM" id="SSF88713">
    <property type="entry name" value="Glycoside hydrolase/deacetylase"/>
    <property type="match status" value="1"/>
</dbReference>
<dbReference type="RefSeq" id="WP_036072598.1">
    <property type="nucleotide sequence ID" value="NZ_SNZK01000014.1"/>
</dbReference>
<dbReference type="Gene3D" id="2.70.98.30">
    <property type="entry name" value="Golgi alpha-mannosidase II, domain 4"/>
    <property type="match status" value="1"/>
</dbReference>
<dbReference type="GO" id="GO:0046872">
    <property type="term" value="F:metal ion binding"/>
    <property type="evidence" value="ECO:0007669"/>
    <property type="project" value="UniProtKB-KW"/>
</dbReference>
<dbReference type="CDD" id="cd10815">
    <property type="entry name" value="GH38N_AMII_EcMngB_like"/>
    <property type="match status" value="1"/>
</dbReference>
<dbReference type="SUPFAM" id="SSF74650">
    <property type="entry name" value="Galactose mutarotase-like"/>
    <property type="match status" value="1"/>
</dbReference>
<dbReference type="InterPro" id="IPR011682">
    <property type="entry name" value="Glyco_hydro_38_C"/>
</dbReference>
<dbReference type="InterPro" id="IPR027291">
    <property type="entry name" value="Glyco_hydro_38_N_sf"/>
</dbReference>
<evidence type="ECO:0000256" key="1">
    <source>
        <dbReference type="ARBA" id="ARBA00009792"/>
    </source>
</evidence>
<name>A0A4R6ZGX5_9LIST</name>
<dbReference type="EMBL" id="SNZK01000014">
    <property type="protein sequence ID" value="TDR51194.1"/>
    <property type="molecule type" value="Genomic_DNA"/>
</dbReference>
<reference evidence="6 7" key="1">
    <citation type="submission" date="2019-03" db="EMBL/GenBank/DDBJ databases">
        <title>Genomic Encyclopedia of Type Strains, Phase III (KMG-III): the genomes of soil and plant-associated and newly described type strains.</title>
        <authorList>
            <person name="Whitman W."/>
        </authorList>
    </citation>
    <scope>NUCLEOTIDE SEQUENCE [LARGE SCALE GENOMIC DNA]</scope>
    <source>
        <strain evidence="6 7">CECT 7972</strain>
    </source>
</reference>
<evidence type="ECO:0000256" key="2">
    <source>
        <dbReference type="ARBA" id="ARBA00022723"/>
    </source>
</evidence>
<evidence type="ECO:0000256" key="4">
    <source>
        <dbReference type="ARBA" id="ARBA00023295"/>
    </source>
</evidence>
<comment type="caution">
    <text evidence="6">The sequence shown here is derived from an EMBL/GenBank/DDBJ whole genome shotgun (WGS) entry which is preliminary data.</text>
</comment>
<accession>A0A4R6ZGX5</accession>
<dbReference type="GO" id="GO:0009313">
    <property type="term" value="P:oligosaccharide catabolic process"/>
    <property type="evidence" value="ECO:0007669"/>
    <property type="project" value="TreeGrafter"/>
</dbReference>
<dbReference type="Gene3D" id="3.20.110.10">
    <property type="entry name" value="Glycoside hydrolase 38, N terminal domain"/>
    <property type="match status" value="1"/>
</dbReference>
<dbReference type="SMART" id="SM00872">
    <property type="entry name" value="Alpha-mann_mid"/>
    <property type="match status" value="1"/>
</dbReference>
<dbReference type="AlphaFoldDB" id="A0A4R6ZGX5"/>
<dbReference type="InterPro" id="IPR011330">
    <property type="entry name" value="Glyco_hydro/deAcase_b/a-brl"/>
</dbReference>
<dbReference type="GO" id="GO:0006013">
    <property type="term" value="P:mannose metabolic process"/>
    <property type="evidence" value="ECO:0007669"/>
    <property type="project" value="InterPro"/>
</dbReference>
<dbReference type="GO" id="GO:0004559">
    <property type="term" value="F:alpha-mannosidase activity"/>
    <property type="evidence" value="ECO:0007669"/>
    <property type="project" value="InterPro"/>
</dbReference>
<feature type="domain" description="Glycoside hydrolase family 38 central" evidence="5">
    <location>
        <begin position="277"/>
        <end position="355"/>
    </location>
</feature>
<protein>
    <submittedName>
        <fullName evidence="6">Mannosylglycerate hydrolase</fullName>
    </submittedName>
</protein>
<dbReference type="InterPro" id="IPR028995">
    <property type="entry name" value="Glyco_hydro_57/38_cen_sf"/>
</dbReference>
<dbReference type="InterPro" id="IPR000602">
    <property type="entry name" value="Glyco_hydro_38_N"/>
</dbReference>